<dbReference type="SUPFAM" id="SSF53098">
    <property type="entry name" value="Ribonuclease H-like"/>
    <property type="match status" value="1"/>
</dbReference>
<evidence type="ECO:0000313" key="2">
    <source>
        <dbReference type="EMBL" id="OVA03350.1"/>
    </source>
</evidence>
<dbReference type="EMBL" id="MVGT01003708">
    <property type="protein sequence ID" value="OVA03350.1"/>
    <property type="molecule type" value="Genomic_DNA"/>
</dbReference>
<dbReference type="PANTHER" id="PTHR47074:SF11">
    <property type="entry name" value="REVERSE TRANSCRIPTASE-LIKE PROTEIN"/>
    <property type="match status" value="1"/>
</dbReference>
<dbReference type="InterPro" id="IPR002156">
    <property type="entry name" value="RNaseH_domain"/>
</dbReference>
<dbReference type="CDD" id="cd06222">
    <property type="entry name" value="RNase_H_like"/>
    <property type="match status" value="1"/>
</dbReference>
<comment type="caution">
    <text evidence="2">The sequence shown here is derived from an EMBL/GenBank/DDBJ whole genome shotgun (WGS) entry which is preliminary data.</text>
</comment>
<dbReference type="Pfam" id="PF13456">
    <property type="entry name" value="RVT_3"/>
    <property type="match status" value="1"/>
</dbReference>
<dbReference type="GO" id="GO:0003676">
    <property type="term" value="F:nucleic acid binding"/>
    <property type="evidence" value="ECO:0007669"/>
    <property type="project" value="InterPro"/>
</dbReference>
<sequence length="134" mass="14788">MGWIVGARSISSHVGTAEESEGITLLEAMKWAISKNLKKVIFEGDCQAVTKYLTGCQVIIGWKTRNTLDEVISLASALDNIVYVYVNRCANKAADLLAKKARIRNVDNTWYDQTPAYIFECLNNDLNSVTGVVA</sequence>
<dbReference type="InterPro" id="IPR012337">
    <property type="entry name" value="RNaseH-like_sf"/>
</dbReference>
<dbReference type="InterPro" id="IPR052929">
    <property type="entry name" value="RNase_H-like_EbsB-rel"/>
</dbReference>
<feature type="domain" description="RNase H type-1" evidence="1">
    <location>
        <begin position="11"/>
        <end position="101"/>
    </location>
</feature>
<dbReference type="AlphaFoldDB" id="A0A200PYQ8"/>
<dbReference type="OMA" id="WIVGARS"/>
<dbReference type="InterPro" id="IPR044730">
    <property type="entry name" value="RNase_H-like_dom_plant"/>
</dbReference>
<dbReference type="GO" id="GO:0004523">
    <property type="term" value="F:RNA-DNA hybrid ribonuclease activity"/>
    <property type="evidence" value="ECO:0007669"/>
    <property type="project" value="InterPro"/>
</dbReference>
<accession>A0A200PYQ8</accession>
<organism evidence="2 3">
    <name type="scientific">Macleaya cordata</name>
    <name type="common">Five-seeded plume-poppy</name>
    <name type="synonym">Bocconia cordata</name>
    <dbReference type="NCBI Taxonomy" id="56857"/>
    <lineage>
        <taxon>Eukaryota</taxon>
        <taxon>Viridiplantae</taxon>
        <taxon>Streptophyta</taxon>
        <taxon>Embryophyta</taxon>
        <taxon>Tracheophyta</taxon>
        <taxon>Spermatophyta</taxon>
        <taxon>Magnoliopsida</taxon>
        <taxon>Ranunculales</taxon>
        <taxon>Papaveraceae</taxon>
        <taxon>Papaveroideae</taxon>
        <taxon>Macleaya</taxon>
    </lineage>
</organism>
<dbReference type="PANTHER" id="PTHR47074">
    <property type="entry name" value="BNAC02G40300D PROTEIN"/>
    <property type="match status" value="1"/>
</dbReference>
<proteinExistence type="predicted"/>
<protein>
    <recommendedName>
        <fullName evidence="1">RNase H type-1 domain-containing protein</fullName>
    </recommendedName>
</protein>
<gene>
    <name evidence="2" type="ORF">BVC80_7843g2</name>
</gene>
<keyword evidence="3" id="KW-1185">Reference proteome</keyword>
<dbReference type="Gene3D" id="3.30.420.10">
    <property type="entry name" value="Ribonuclease H-like superfamily/Ribonuclease H"/>
    <property type="match status" value="1"/>
</dbReference>
<evidence type="ECO:0000259" key="1">
    <source>
        <dbReference type="Pfam" id="PF13456"/>
    </source>
</evidence>
<name>A0A200PYQ8_MACCD</name>
<dbReference type="Proteomes" id="UP000195402">
    <property type="component" value="Unassembled WGS sequence"/>
</dbReference>
<dbReference type="InParanoid" id="A0A200PYQ8"/>
<dbReference type="InterPro" id="IPR036397">
    <property type="entry name" value="RNaseH_sf"/>
</dbReference>
<reference evidence="2 3" key="1">
    <citation type="journal article" date="2017" name="Mol. Plant">
        <title>The Genome of Medicinal Plant Macleaya cordata Provides New Insights into Benzylisoquinoline Alkaloids Metabolism.</title>
        <authorList>
            <person name="Liu X."/>
            <person name="Liu Y."/>
            <person name="Huang P."/>
            <person name="Ma Y."/>
            <person name="Qing Z."/>
            <person name="Tang Q."/>
            <person name="Cao H."/>
            <person name="Cheng P."/>
            <person name="Zheng Y."/>
            <person name="Yuan Z."/>
            <person name="Zhou Y."/>
            <person name="Liu J."/>
            <person name="Tang Z."/>
            <person name="Zhuo Y."/>
            <person name="Zhang Y."/>
            <person name="Yu L."/>
            <person name="Huang J."/>
            <person name="Yang P."/>
            <person name="Peng Q."/>
            <person name="Zhang J."/>
            <person name="Jiang W."/>
            <person name="Zhang Z."/>
            <person name="Lin K."/>
            <person name="Ro D.K."/>
            <person name="Chen X."/>
            <person name="Xiong X."/>
            <person name="Shang Y."/>
            <person name="Huang S."/>
            <person name="Zeng J."/>
        </authorList>
    </citation>
    <scope>NUCLEOTIDE SEQUENCE [LARGE SCALE GENOMIC DNA]</scope>
    <source>
        <strain evidence="3">cv. BLH2017</strain>
        <tissue evidence="2">Root</tissue>
    </source>
</reference>
<evidence type="ECO:0000313" key="3">
    <source>
        <dbReference type="Proteomes" id="UP000195402"/>
    </source>
</evidence>